<proteinExistence type="predicted"/>
<evidence type="ECO:0008006" key="4">
    <source>
        <dbReference type="Google" id="ProtNLM"/>
    </source>
</evidence>
<dbReference type="Proteomes" id="UP001237823">
    <property type="component" value="Unassembled WGS sequence"/>
</dbReference>
<feature type="chain" id="PRO_5045723027" description="Lipoprotein" evidence="1">
    <location>
        <begin position="23"/>
        <end position="135"/>
    </location>
</feature>
<evidence type="ECO:0000256" key="1">
    <source>
        <dbReference type="SAM" id="SignalP"/>
    </source>
</evidence>
<comment type="caution">
    <text evidence="2">The sequence shown here is derived from an EMBL/GenBank/DDBJ whole genome shotgun (WGS) entry which is preliminary data.</text>
</comment>
<keyword evidence="3" id="KW-1185">Reference proteome</keyword>
<gene>
    <name evidence="2" type="ORF">QUG92_15960</name>
</gene>
<dbReference type="EMBL" id="JAUCML010000013">
    <property type="protein sequence ID" value="MDM7886607.1"/>
    <property type="molecule type" value="Genomic_DNA"/>
</dbReference>
<accession>A0ABT7TCC8</accession>
<keyword evidence="1" id="KW-0732">Signal</keyword>
<dbReference type="PROSITE" id="PS51257">
    <property type="entry name" value="PROKAR_LIPOPROTEIN"/>
    <property type="match status" value="1"/>
</dbReference>
<reference evidence="2 3" key="1">
    <citation type="submission" date="2023-06" db="EMBL/GenBank/DDBJ databases">
        <authorList>
            <person name="Feng G."/>
            <person name="Li J."/>
            <person name="Zhu H."/>
        </authorList>
    </citation>
    <scope>NUCLEOTIDE SEQUENCE [LARGE SCALE GENOMIC DNA]</scope>
    <source>
        <strain evidence="2 3">RHCKG23</strain>
    </source>
</reference>
<name>A0ABT7TCC8_9MICO</name>
<organism evidence="2 3">
    <name type="scientific">Curtobacterium citri</name>
    <dbReference type="NCBI Taxonomy" id="3055139"/>
    <lineage>
        <taxon>Bacteria</taxon>
        <taxon>Bacillati</taxon>
        <taxon>Actinomycetota</taxon>
        <taxon>Actinomycetes</taxon>
        <taxon>Micrococcales</taxon>
        <taxon>Microbacteriaceae</taxon>
        <taxon>Curtobacterium</taxon>
    </lineage>
</organism>
<feature type="signal peptide" evidence="1">
    <location>
        <begin position="1"/>
        <end position="22"/>
    </location>
</feature>
<evidence type="ECO:0000313" key="3">
    <source>
        <dbReference type="Proteomes" id="UP001237823"/>
    </source>
</evidence>
<protein>
    <recommendedName>
        <fullName evidence="4">Lipoprotein</fullName>
    </recommendedName>
</protein>
<dbReference type="RefSeq" id="WP_289459952.1">
    <property type="nucleotide sequence ID" value="NZ_JAUCML010000013.1"/>
</dbReference>
<evidence type="ECO:0000313" key="2">
    <source>
        <dbReference type="EMBL" id="MDM7886607.1"/>
    </source>
</evidence>
<sequence length="135" mass="14228">MLSSGRNFLITLALGTGASALAGCSITPDSICPDYDQPNPVWIHVPESSGEVHAVALCAGSGCTPTIDESTNTRNGEAWVVTFDSTPDGPGRIALFNAAGVRLHEEPIDLQWTDVRFGADLQCRTGGRADVWVEG</sequence>